<comment type="caution">
    <text evidence="16">The sequence shown here is derived from an EMBL/GenBank/DDBJ whole genome shotgun (WGS) entry which is preliminary data.</text>
</comment>
<dbReference type="GO" id="GO:0005576">
    <property type="term" value="C:extracellular region"/>
    <property type="evidence" value="ECO:0007669"/>
    <property type="project" value="InterPro"/>
</dbReference>
<comment type="similarity">
    <text evidence="2">Belongs to the glycosyl hydrolase 18 family. Chitinase class II subfamily.</text>
</comment>
<dbReference type="PANTHER" id="PTHR11177:SF144">
    <property type="entry name" value="CHITINASE 5"/>
    <property type="match status" value="1"/>
</dbReference>
<dbReference type="FunFam" id="3.20.20.80:FF:000144">
    <property type="entry name" value="Chitinase"/>
    <property type="match status" value="1"/>
</dbReference>
<evidence type="ECO:0000256" key="7">
    <source>
        <dbReference type="ARBA" id="ARBA00023024"/>
    </source>
</evidence>
<dbReference type="GO" id="GO:0000272">
    <property type="term" value="P:polysaccharide catabolic process"/>
    <property type="evidence" value="ECO:0007669"/>
    <property type="project" value="UniProtKB-KW"/>
</dbReference>
<evidence type="ECO:0000256" key="4">
    <source>
        <dbReference type="ARBA" id="ARBA00022669"/>
    </source>
</evidence>
<dbReference type="InterPro" id="IPR002557">
    <property type="entry name" value="Chitin-bd_dom"/>
</dbReference>
<dbReference type="InterPro" id="IPR001579">
    <property type="entry name" value="Glyco_hydro_18_chit_AS"/>
</dbReference>
<evidence type="ECO:0000256" key="6">
    <source>
        <dbReference type="ARBA" id="ARBA00022801"/>
    </source>
</evidence>
<feature type="domain" description="GH18" evidence="15">
    <location>
        <begin position="112"/>
        <end position="482"/>
    </location>
</feature>
<dbReference type="InterPro" id="IPR050314">
    <property type="entry name" value="Glycosyl_Hydrlase_18"/>
</dbReference>
<keyword evidence="7" id="KW-0146">Chitin degradation</keyword>
<dbReference type="SUPFAM" id="SSF57625">
    <property type="entry name" value="Invertebrate chitin-binding proteins"/>
    <property type="match status" value="1"/>
</dbReference>
<dbReference type="InterPro" id="IPR017853">
    <property type="entry name" value="GH"/>
</dbReference>
<dbReference type="InterPro" id="IPR036508">
    <property type="entry name" value="Chitin-bd_dom_sf"/>
</dbReference>
<dbReference type="EMBL" id="BPLQ01014198">
    <property type="protein sequence ID" value="GIY77932.1"/>
    <property type="molecule type" value="Genomic_DNA"/>
</dbReference>
<evidence type="ECO:0000256" key="8">
    <source>
        <dbReference type="ARBA" id="ARBA00023157"/>
    </source>
</evidence>
<dbReference type="Proteomes" id="UP001054837">
    <property type="component" value="Unassembled WGS sequence"/>
</dbReference>
<evidence type="ECO:0000313" key="17">
    <source>
        <dbReference type="Proteomes" id="UP001054837"/>
    </source>
</evidence>
<feature type="region of interest" description="Disordered" evidence="13">
    <location>
        <begin position="482"/>
        <end position="577"/>
    </location>
</feature>
<dbReference type="InterPro" id="IPR001223">
    <property type="entry name" value="Glyco_hydro18_cat"/>
</dbReference>
<evidence type="ECO:0000256" key="11">
    <source>
        <dbReference type="ARBA" id="ARBA00023326"/>
    </source>
</evidence>
<sequence>MVEFKVSTESGSGRGEKTTDYSTGKIFWWASPEQQLDLLRIIGWKKTLYHLSTCGRSSSSSDSLLTRDKIPKMWLKLASFCVLLAYVYSAEPRHSRPYSLSLYNAGRQQDRGKIVCYYSAWAYSRPEPWDYDIEDIPGDLCTDIIYSFVGLNNQTWELFSIDPEYDLEKGGYKRLTALRGKHPHLKILLAVGGWAEGGRKYSDMVGEKSRRDTFVRSALKWVTDFGFDGFDLDWEYPGASDRGGKYSDKDNFLKLVEELKAAFEPHKLLLTCAVPVAKFRLQEGYEVPRLAELFDWINVMTYDLRGNWAGFTDVHSPLYKRPFDQWAYEKLNVHDGLHLWVSMGAPKHKLVVGVPFYGRTYTLGSKENNGLRAGIKKWMDGGLPGPYTNASGFLAYYEICPHVNSGAWTKKYDDIGKCPYAYYDDQWIGYEDEDSIGIKMDYIREQGFGGAMIWAIDMDDFNGVCGRKNALLEVMNEKLRGYAAPTPDPRQTTEGSTLSTSKWWPPRASESTTQQTWWPPASTKSTTVWWSPNTSTTPRPSSGSGSSSGSSDRVVVSPYDQPGAPDCKSGPETRPHSERDKYYWCIEDRPVLMQCESGSFYDPSKGKCAWNPFFNRAGNTGYGGYHHQFRTYLGK</sequence>
<dbReference type="SMART" id="SM00494">
    <property type="entry name" value="ChtBD2"/>
    <property type="match status" value="1"/>
</dbReference>
<dbReference type="SUPFAM" id="SSF54556">
    <property type="entry name" value="Chitinase insertion domain"/>
    <property type="match status" value="1"/>
</dbReference>
<evidence type="ECO:0000256" key="3">
    <source>
        <dbReference type="ARBA" id="ARBA00012729"/>
    </source>
</evidence>
<dbReference type="Pfam" id="PF00704">
    <property type="entry name" value="Glyco_hydro_18"/>
    <property type="match status" value="1"/>
</dbReference>
<dbReference type="Pfam" id="PF01607">
    <property type="entry name" value="CBM_14"/>
    <property type="match status" value="1"/>
</dbReference>
<keyword evidence="5" id="KW-0732">Signal</keyword>
<feature type="domain" description="Chitin-binding type-2" evidence="14">
    <location>
        <begin position="564"/>
        <end position="610"/>
    </location>
</feature>
<dbReference type="SMART" id="SM00636">
    <property type="entry name" value="Glyco_18"/>
    <property type="match status" value="1"/>
</dbReference>
<comment type="catalytic activity">
    <reaction evidence="1">
        <text>Random endo-hydrolysis of N-acetyl-beta-D-glucosaminide (1-&gt;4)-beta-linkages in chitin and chitodextrins.</text>
        <dbReference type="EC" id="3.2.1.14"/>
    </reaction>
</comment>
<keyword evidence="6 12" id="KW-0378">Hydrolase</keyword>
<keyword evidence="9" id="KW-0119">Carbohydrate metabolism</keyword>
<dbReference type="PROSITE" id="PS01095">
    <property type="entry name" value="GH18_1"/>
    <property type="match status" value="1"/>
</dbReference>
<name>A0AAV4W5D6_9ARAC</name>
<dbReference type="PANTHER" id="PTHR11177">
    <property type="entry name" value="CHITINASE"/>
    <property type="match status" value="1"/>
</dbReference>
<evidence type="ECO:0000256" key="5">
    <source>
        <dbReference type="ARBA" id="ARBA00022729"/>
    </source>
</evidence>
<feature type="compositionally biased region" description="Polar residues" evidence="13">
    <location>
        <begin position="489"/>
        <end position="502"/>
    </location>
</feature>
<keyword evidence="4" id="KW-0147">Chitin-binding</keyword>
<feature type="compositionally biased region" description="Polar residues" evidence="13">
    <location>
        <begin position="509"/>
        <end position="530"/>
    </location>
</feature>
<evidence type="ECO:0000256" key="12">
    <source>
        <dbReference type="RuleBase" id="RU000489"/>
    </source>
</evidence>
<evidence type="ECO:0000256" key="13">
    <source>
        <dbReference type="SAM" id="MobiDB-lite"/>
    </source>
</evidence>
<dbReference type="SUPFAM" id="SSF51445">
    <property type="entry name" value="(Trans)glycosidases"/>
    <property type="match status" value="1"/>
</dbReference>
<evidence type="ECO:0000256" key="9">
    <source>
        <dbReference type="ARBA" id="ARBA00023277"/>
    </source>
</evidence>
<feature type="compositionally biased region" description="Low complexity" evidence="13">
    <location>
        <begin position="531"/>
        <end position="551"/>
    </location>
</feature>
<accession>A0AAV4W5D6</accession>
<gene>
    <name evidence="16" type="ORF">CDAR_572851</name>
</gene>
<dbReference type="EC" id="3.2.1.14" evidence="3"/>
<dbReference type="Gene3D" id="3.20.20.80">
    <property type="entry name" value="Glycosidases"/>
    <property type="match status" value="1"/>
</dbReference>
<evidence type="ECO:0000313" key="16">
    <source>
        <dbReference type="EMBL" id="GIY77932.1"/>
    </source>
</evidence>
<dbReference type="Gene3D" id="3.10.50.10">
    <property type="match status" value="1"/>
</dbReference>
<proteinExistence type="inferred from homology"/>
<reference evidence="16 17" key="1">
    <citation type="submission" date="2021-06" db="EMBL/GenBank/DDBJ databases">
        <title>Caerostris darwini draft genome.</title>
        <authorList>
            <person name="Kono N."/>
            <person name="Arakawa K."/>
        </authorList>
    </citation>
    <scope>NUCLEOTIDE SEQUENCE [LARGE SCALE GENOMIC DNA]</scope>
</reference>
<organism evidence="16 17">
    <name type="scientific">Caerostris darwini</name>
    <dbReference type="NCBI Taxonomy" id="1538125"/>
    <lineage>
        <taxon>Eukaryota</taxon>
        <taxon>Metazoa</taxon>
        <taxon>Ecdysozoa</taxon>
        <taxon>Arthropoda</taxon>
        <taxon>Chelicerata</taxon>
        <taxon>Arachnida</taxon>
        <taxon>Araneae</taxon>
        <taxon>Araneomorphae</taxon>
        <taxon>Entelegynae</taxon>
        <taxon>Araneoidea</taxon>
        <taxon>Araneidae</taxon>
        <taxon>Caerostris</taxon>
    </lineage>
</organism>
<dbReference type="Gene3D" id="2.170.140.10">
    <property type="entry name" value="Chitin binding domain"/>
    <property type="match status" value="1"/>
</dbReference>
<keyword evidence="10 12" id="KW-0326">Glycosidase</keyword>
<evidence type="ECO:0000259" key="15">
    <source>
        <dbReference type="PROSITE" id="PS51910"/>
    </source>
</evidence>
<evidence type="ECO:0000256" key="10">
    <source>
        <dbReference type="ARBA" id="ARBA00023295"/>
    </source>
</evidence>
<dbReference type="GO" id="GO:0008843">
    <property type="term" value="F:endochitinase activity"/>
    <property type="evidence" value="ECO:0007669"/>
    <property type="project" value="UniProtKB-EC"/>
</dbReference>
<evidence type="ECO:0000256" key="2">
    <source>
        <dbReference type="ARBA" id="ARBA00009121"/>
    </source>
</evidence>
<keyword evidence="11" id="KW-0624">Polysaccharide degradation</keyword>
<dbReference type="GO" id="GO:0008061">
    <property type="term" value="F:chitin binding"/>
    <property type="evidence" value="ECO:0007669"/>
    <property type="project" value="UniProtKB-KW"/>
</dbReference>
<dbReference type="PROSITE" id="PS50940">
    <property type="entry name" value="CHIT_BIND_II"/>
    <property type="match status" value="1"/>
</dbReference>
<dbReference type="AlphaFoldDB" id="A0AAV4W5D6"/>
<dbReference type="InterPro" id="IPR011583">
    <property type="entry name" value="Chitinase_II/V-like_cat"/>
</dbReference>
<dbReference type="FunFam" id="3.10.50.10:FF:000004">
    <property type="entry name" value="Chitinase 5"/>
    <property type="match status" value="1"/>
</dbReference>
<keyword evidence="17" id="KW-1185">Reference proteome</keyword>
<evidence type="ECO:0000259" key="14">
    <source>
        <dbReference type="PROSITE" id="PS50940"/>
    </source>
</evidence>
<dbReference type="PROSITE" id="PS51910">
    <property type="entry name" value="GH18_2"/>
    <property type="match status" value="1"/>
</dbReference>
<dbReference type="GO" id="GO:0006032">
    <property type="term" value="P:chitin catabolic process"/>
    <property type="evidence" value="ECO:0007669"/>
    <property type="project" value="UniProtKB-KW"/>
</dbReference>
<protein>
    <recommendedName>
        <fullName evidence="3">chitinase</fullName>
        <ecNumber evidence="3">3.2.1.14</ecNumber>
    </recommendedName>
</protein>
<dbReference type="InterPro" id="IPR029070">
    <property type="entry name" value="Chitinase_insertion_sf"/>
</dbReference>
<keyword evidence="8" id="KW-1015">Disulfide bond</keyword>
<evidence type="ECO:0000256" key="1">
    <source>
        <dbReference type="ARBA" id="ARBA00000822"/>
    </source>
</evidence>